<dbReference type="AlphaFoldDB" id="A0A1I0LA72"/>
<dbReference type="EMBL" id="FOIJ01000022">
    <property type="protein sequence ID" value="SEU36641.1"/>
    <property type="molecule type" value="Genomic_DNA"/>
</dbReference>
<dbReference type="SUPFAM" id="SSF50965">
    <property type="entry name" value="Galactose oxidase, central domain"/>
    <property type="match status" value="1"/>
</dbReference>
<sequence length="369" mass="38925">MSAGRSSLPRRIPYTGIWLDNYSLTAVPGGALLAGGVAWHPDGIGSRSQTTGGAAFWEASAEAWHPLAPLPSPRHDHAAVTLPDGRVLLIGGRADQIMEMNSTLLWDPRTQAFQEGPPLREARARPVAVTLPDGAVLVLGSEYDDDLERGTRAELLRPGASAWEAAGQTARIFHTGPVCVSGRQVVIAGGRDNGFGFAIIEGTHYAPPLSRATELWDSERRLWRTSGPLMESRDDAQGVTLSDGRILVVGGWDHGQLLASAEVWDPGTGSWSAAGTLASARSSFALTALPDGRAVVSGGLVTGTSEPTAVAELWNPEARTWSLGKPLAVPRAGHQLAAMGAGTFLVVGNHSPSPEEPPETSWELWRPGG</sequence>
<keyword evidence="5" id="KW-1185">Reference proteome</keyword>
<reference evidence="5" key="1">
    <citation type="submission" date="2016-10" db="EMBL/GenBank/DDBJ databases">
        <authorList>
            <person name="Varghese N."/>
            <person name="Submissions S."/>
        </authorList>
    </citation>
    <scope>NUCLEOTIDE SEQUENCE [LARGE SCALE GENOMIC DNA]</scope>
    <source>
        <strain evidence="5">DSM 16858</strain>
    </source>
</reference>
<keyword evidence="2" id="KW-0677">Repeat</keyword>
<dbReference type="InterPro" id="IPR015915">
    <property type="entry name" value="Kelch-typ_b-propeller"/>
</dbReference>
<dbReference type="RefSeq" id="WP_093525584.1">
    <property type="nucleotide sequence ID" value="NZ_FOIJ01000022.1"/>
</dbReference>
<dbReference type="InterPro" id="IPR037293">
    <property type="entry name" value="Gal_Oxidase_central_sf"/>
</dbReference>
<dbReference type="PANTHER" id="PTHR46344">
    <property type="entry name" value="OS02G0202900 PROTEIN"/>
    <property type="match status" value="1"/>
</dbReference>
<name>A0A1I0LA72_9BACT</name>
<dbReference type="Gene3D" id="2.130.10.80">
    <property type="entry name" value="Galactose oxidase/kelch, beta-propeller"/>
    <property type="match status" value="1"/>
</dbReference>
<evidence type="ECO:0000256" key="1">
    <source>
        <dbReference type="ARBA" id="ARBA00022441"/>
    </source>
</evidence>
<gene>
    <name evidence="4" type="ORF">SAMN05443639_12266</name>
</gene>
<evidence type="ECO:0000256" key="3">
    <source>
        <dbReference type="SAM" id="MobiDB-lite"/>
    </source>
</evidence>
<dbReference type="Pfam" id="PF01344">
    <property type="entry name" value="Kelch_1"/>
    <property type="match status" value="1"/>
</dbReference>
<evidence type="ECO:0000313" key="5">
    <source>
        <dbReference type="Proteomes" id="UP000199181"/>
    </source>
</evidence>
<dbReference type="PANTHER" id="PTHR46344:SF27">
    <property type="entry name" value="KELCH REPEAT SUPERFAMILY PROTEIN"/>
    <property type="match status" value="1"/>
</dbReference>
<dbReference type="InterPro" id="IPR006652">
    <property type="entry name" value="Kelch_1"/>
</dbReference>
<evidence type="ECO:0000313" key="4">
    <source>
        <dbReference type="EMBL" id="SEU36641.1"/>
    </source>
</evidence>
<organism evidence="4 5">
    <name type="scientific">Stigmatella erecta</name>
    <dbReference type="NCBI Taxonomy" id="83460"/>
    <lineage>
        <taxon>Bacteria</taxon>
        <taxon>Pseudomonadati</taxon>
        <taxon>Myxococcota</taxon>
        <taxon>Myxococcia</taxon>
        <taxon>Myxococcales</taxon>
        <taxon>Cystobacterineae</taxon>
        <taxon>Archangiaceae</taxon>
        <taxon>Stigmatella</taxon>
    </lineage>
</organism>
<proteinExistence type="predicted"/>
<accession>A0A1I0LA72</accession>
<protein>
    <submittedName>
        <fullName evidence="4">Kelch motif-containing protein</fullName>
    </submittedName>
</protein>
<dbReference type="SMART" id="SM00612">
    <property type="entry name" value="Kelch"/>
    <property type="match status" value="3"/>
</dbReference>
<keyword evidence="1" id="KW-0880">Kelch repeat</keyword>
<dbReference type="Gene3D" id="2.120.10.80">
    <property type="entry name" value="Kelch-type beta propeller"/>
    <property type="match status" value="1"/>
</dbReference>
<evidence type="ECO:0000256" key="2">
    <source>
        <dbReference type="ARBA" id="ARBA00022737"/>
    </source>
</evidence>
<dbReference type="InterPro" id="IPR011043">
    <property type="entry name" value="Gal_Oxase/kelch_b-propeller"/>
</dbReference>
<feature type="region of interest" description="Disordered" evidence="3">
    <location>
        <begin position="350"/>
        <end position="369"/>
    </location>
</feature>
<dbReference type="Proteomes" id="UP000199181">
    <property type="component" value="Unassembled WGS sequence"/>
</dbReference>